<keyword evidence="3" id="KW-1185">Reference proteome</keyword>
<dbReference type="GO" id="GO:0016758">
    <property type="term" value="F:hexosyltransferase activity"/>
    <property type="evidence" value="ECO:0007669"/>
    <property type="project" value="UniProtKB-ARBA"/>
</dbReference>
<dbReference type="EMBL" id="SMUW01000037">
    <property type="protein sequence ID" value="TDK42039.1"/>
    <property type="molecule type" value="Genomic_DNA"/>
</dbReference>
<dbReference type="Proteomes" id="UP000295438">
    <property type="component" value="Unassembled WGS sequence"/>
</dbReference>
<dbReference type="Gene3D" id="3.90.550.10">
    <property type="entry name" value="Spore Coat Polysaccharide Biosynthesis Protein SpsA, Chain A"/>
    <property type="match status" value="1"/>
</dbReference>
<sequence>MEQITSKNINSSPLLSIAIPTWNRSAILKLCLERLLPQINDYLSEIQFVICDNFSDDSTQETINDSLLRFSNINYISFRQSSNTGYFGNFKKCRELSKGKYFWLLSDNDFIEDGLISFLIHELKTNSPEFVFLKDWGIYNKRKSKVIDFSKSSLDSTSFFKRYGDRSTLISSIIFRNNKSFDFNIYSSLEKNTFLGFFLFLSSINTNSNCTIISGISLNIYPTRVSFNVFKSFGEDLLQGLNYLNVNCGLSPIIIDYIVNLCIINISSRHYIVYRIFGNVHNVRPGSKNELENFLSLKFSKFEAFNSHMKPLFQLNFLQIFLLFITRKVSRFLKKKFNFTS</sequence>
<dbReference type="AlphaFoldDB" id="A0A4R5USF0"/>
<dbReference type="CDD" id="cd00761">
    <property type="entry name" value="Glyco_tranf_GTA_type"/>
    <property type="match status" value="1"/>
</dbReference>
<dbReference type="RefSeq" id="WP_133392061.1">
    <property type="nucleotide sequence ID" value="NZ_SMUW01000037.1"/>
</dbReference>
<gene>
    <name evidence="2" type="ORF">E1898_18880</name>
</gene>
<comment type="caution">
    <text evidence="2">The sequence shown here is derived from an EMBL/GenBank/DDBJ whole genome shotgun (WGS) entry which is preliminary data.</text>
</comment>
<evidence type="ECO:0000313" key="2">
    <source>
        <dbReference type="EMBL" id="TDK42039.1"/>
    </source>
</evidence>
<dbReference type="SUPFAM" id="SSF53448">
    <property type="entry name" value="Nucleotide-diphospho-sugar transferases"/>
    <property type="match status" value="1"/>
</dbReference>
<feature type="domain" description="Glycosyltransferase 2-like" evidence="1">
    <location>
        <begin position="16"/>
        <end position="133"/>
    </location>
</feature>
<protein>
    <submittedName>
        <fullName evidence="2">Glycosyltransferase</fullName>
    </submittedName>
</protein>
<reference evidence="2 3" key="1">
    <citation type="submission" date="2019-03" db="EMBL/GenBank/DDBJ databases">
        <title>Algoriphagus aquimaris sp. nov., isolated form marine sediment in Pohang, Korea.</title>
        <authorList>
            <person name="Kim J."/>
            <person name="Yoon S.-H."/>
            <person name="Lee S.-S."/>
        </authorList>
    </citation>
    <scope>NUCLEOTIDE SEQUENCE [LARGE SCALE GENOMIC DNA]</scope>
    <source>
        <strain evidence="2 3">F21</strain>
    </source>
</reference>
<dbReference type="InterPro" id="IPR029044">
    <property type="entry name" value="Nucleotide-diphossugar_trans"/>
</dbReference>
<dbReference type="Pfam" id="PF00535">
    <property type="entry name" value="Glycos_transf_2"/>
    <property type="match status" value="1"/>
</dbReference>
<organism evidence="2 3">
    <name type="scientific">Algoriphagus formosus</name>
    <dbReference type="NCBI Taxonomy" id="2007308"/>
    <lineage>
        <taxon>Bacteria</taxon>
        <taxon>Pseudomonadati</taxon>
        <taxon>Bacteroidota</taxon>
        <taxon>Cytophagia</taxon>
        <taxon>Cytophagales</taxon>
        <taxon>Cyclobacteriaceae</taxon>
        <taxon>Algoriphagus</taxon>
    </lineage>
</organism>
<dbReference type="InterPro" id="IPR001173">
    <property type="entry name" value="Glyco_trans_2-like"/>
</dbReference>
<keyword evidence="2" id="KW-0808">Transferase</keyword>
<evidence type="ECO:0000313" key="3">
    <source>
        <dbReference type="Proteomes" id="UP000295438"/>
    </source>
</evidence>
<accession>A0A4R5USF0</accession>
<dbReference type="PANTHER" id="PTHR22916">
    <property type="entry name" value="GLYCOSYLTRANSFERASE"/>
    <property type="match status" value="1"/>
</dbReference>
<dbReference type="PANTHER" id="PTHR22916:SF3">
    <property type="entry name" value="UDP-GLCNAC:BETAGAL BETA-1,3-N-ACETYLGLUCOSAMINYLTRANSFERASE-LIKE PROTEIN 1"/>
    <property type="match status" value="1"/>
</dbReference>
<evidence type="ECO:0000259" key="1">
    <source>
        <dbReference type="Pfam" id="PF00535"/>
    </source>
</evidence>
<proteinExistence type="predicted"/>
<name>A0A4R5USF0_9BACT</name>